<evidence type="ECO:0000256" key="11">
    <source>
        <dbReference type="RuleBase" id="RU003780"/>
    </source>
</evidence>
<gene>
    <name evidence="9" type="primary">ung</name>
    <name evidence="13" type="ORF">J2Z18_005167</name>
</gene>
<comment type="caution">
    <text evidence="13">The sequence shown here is derived from an EMBL/GenBank/DDBJ whole genome shotgun (WGS) entry which is preliminary data.</text>
</comment>
<evidence type="ECO:0000313" key="13">
    <source>
        <dbReference type="EMBL" id="MBP1896057.1"/>
    </source>
</evidence>
<evidence type="ECO:0000313" key="14">
    <source>
        <dbReference type="Proteomes" id="UP000706926"/>
    </source>
</evidence>
<dbReference type="InterPro" id="IPR002043">
    <property type="entry name" value="UDG_fam1"/>
</dbReference>
<dbReference type="HAMAP" id="MF_00148">
    <property type="entry name" value="UDG"/>
    <property type="match status" value="1"/>
</dbReference>
<comment type="similarity">
    <text evidence="3 9 11">Belongs to the uracil-DNA glycosylase (UDG) superfamily. UNG family.</text>
</comment>
<proteinExistence type="inferred from homology"/>
<dbReference type="PANTHER" id="PTHR11264:SF0">
    <property type="entry name" value="URACIL-DNA GLYCOSYLASE"/>
    <property type="match status" value="1"/>
</dbReference>
<dbReference type="PANTHER" id="PTHR11264">
    <property type="entry name" value="URACIL-DNA GLYCOSYLASE"/>
    <property type="match status" value="1"/>
</dbReference>
<evidence type="ECO:0000256" key="10">
    <source>
        <dbReference type="PROSITE-ProRule" id="PRU10072"/>
    </source>
</evidence>
<dbReference type="Proteomes" id="UP000706926">
    <property type="component" value="Unassembled WGS sequence"/>
</dbReference>
<dbReference type="NCBIfam" id="NF003589">
    <property type="entry name" value="PRK05254.1-2"/>
    <property type="match status" value="1"/>
</dbReference>
<evidence type="ECO:0000256" key="2">
    <source>
        <dbReference type="ARBA" id="ARBA00002631"/>
    </source>
</evidence>
<reference evidence="13 14" key="1">
    <citation type="submission" date="2021-03" db="EMBL/GenBank/DDBJ databases">
        <title>Genomic Encyclopedia of Type Strains, Phase IV (KMG-IV): sequencing the most valuable type-strain genomes for metagenomic binning, comparative biology and taxonomic classification.</title>
        <authorList>
            <person name="Goeker M."/>
        </authorList>
    </citation>
    <scope>NUCLEOTIDE SEQUENCE [LARGE SCALE GENOMIC DNA]</scope>
    <source>
        <strain evidence="13 14">DSM 15596</strain>
    </source>
</reference>
<comment type="catalytic activity">
    <reaction evidence="1 9 11">
        <text>Hydrolyzes single-stranded DNA or mismatched double-stranded DNA and polynucleotides, releasing free uracil.</text>
        <dbReference type="EC" id="3.2.2.27"/>
    </reaction>
</comment>
<evidence type="ECO:0000256" key="9">
    <source>
        <dbReference type="HAMAP-Rule" id="MF_00148"/>
    </source>
</evidence>
<dbReference type="GO" id="GO:0004844">
    <property type="term" value="F:uracil DNA N-glycosylase activity"/>
    <property type="evidence" value="ECO:0007669"/>
    <property type="project" value="UniProtKB-EC"/>
</dbReference>
<keyword evidence="7 9" id="KW-0378">Hydrolase</keyword>
<comment type="subcellular location">
    <subcellularLocation>
        <location evidence="9">Cytoplasm</location>
    </subcellularLocation>
</comment>
<feature type="active site" description="Proton acceptor" evidence="9 10">
    <location>
        <position position="64"/>
    </location>
</feature>
<dbReference type="SUPFAM" id="SSF52141">
    <property type="entry name" value="Uracil-DNA glycosylase-like"/>
    <property type="match status" value="1"/>
</dbReference>
<dbReference type="NCBIfam" id="NF003588">
    <property type="entry name" value="PRK05254.1-1"/>
    <property type="match status" value="1"/>
</dbReference>
<dbReference type="Pfam" id="PF03167">
    <property type="entry name" value="UDG"/>
    <property type="match status" value="1"/>
</dbReference>
<feature type="domain" description="Uracil-DNA glycosylase-like" evidence="12">
    <location>
        <begin position="49"/>
        <end position="209"/>
    </location>
</feature>
<keyword evidence="8 9" id="KW-0234">DNA repair</keyword>
<dbReference type="InterPro" id="IPR018085">
    <property type="entry name" value="Ura-DNA_Glyclase_AS"/>
</dbReference>
<dbReference type="NCBIfam" id="NF003592">
    <property type="entry name" value="PRK05254.1-5"/>
    <property type="match status" value="1"/>
</dbReference>
<evidence type="ECO:0000256" key="5">
    <source>
        <dbReference type="ARBA" id="ARBA00018429"/>
    </source>
</evidence>
<dbReference type="InterPro" id="IPR036895">
    <property type="entry name" value="Uracil-DNA_glycosylase-like_sf"/>
</dbReference>
<dbReference type="SMART" id="SM00986">
    <property type="entry name" value="UDG"/>
    <property type="match status" value="1"/>
</dbReference>
<dbReference type="NCBIfam" id="NF003591">
    <property type="entry name" value="PRK05254.1-4"/>
    <property type="match status" value="1"/>
</dbReference>
<dbReference type="SMART" id="SM00987">
    <property type="entry name" value="UreE_C"/>
    <property type="match status" value="1"/>
</dbReference>
<evidence type="ECO:0000256" key="4">
    <source>
        <dbReference type="ARBA" id="ARBA00012030"/>
    </source>
</evidence>
<dbReference type="EMBL" id="JAGGKI010000019">
    <property type="protein sequence ID" value="MBP1896057.1"/>
    <property type="molecule type" value="Genomic_DNA"/>
</dbReference>
<evidence type="ECO:0000256" key="3">
    <source>
        <dbReference type="ARBA" id="ARBA00008184"/>
    </source>
</evidence>
<dbReference type="EC" id="3.2.2.27" evidence="4 9"/>
<dbReference type="CDD" id="cd10027">
    <property type="entry name" value="UDG-F1-like"/>
    <property type="match status" value="1"/>
</dbReference>
<accession>A0ABS4FJ46</accession>
<keyword evidence="9" id="KW-0963">Cytoplasm</keyword>
<dbReference type="Gene3D" id="3.40.470.10">
    <property type="entry name" value="Uracil-DNA glycosylase-like domain"/>
    <property type="match status" value="1"/>
</dbReference>
<sequence>MRLFNNDWDLILQEETDKPYFKELLERIDEEYRLHTVYPPRDEIFRALQETPYQSTKVVILGQDPYHGRGQAQGLSFSVRPGVTIPPSLRNIYKELAADLDAPIPDHGSLIAWAKQGVLLLNAVLTVKEGEPNSHKGLGWEQFTDAVISKLNEREQPTVFILWGSYAQKKGAFIDRSRHLVLESAHPSPFAARKGFFGSRPFSASNAYLIQHGMAPVDWVIPSTTDIGDE</sequence>
<evidence type="ECO:0000256" key="7">
    <source>
        <dbReference type="ARBA" id="ARBA00022801"/>
    </source>
</evidence>
<keyword evidence="14" id="KW-1185">Reference proteome</keyword>
<dbReference type="InterPro" id="IPR005122">
    <property type="entry name" value="Uracil-DNA_glycosylase-like"/>
</dbReference>
<evidence type="ECO:0000256" key="8">
    <source>
        <dbReference type="ARBA" id="ARBA00023204"/>
    </source>
</evidence>
<comment type="function">
    <text evidence="2 9 11">Excises uracil residues from the DNA which can arise as a result of misincorporation of dUMP residues by DNA polymerase or due to deamination of cytosine.</text>
</comment>
<protein>
    <recommendedName>
        <fullName evidence="5 9">Uracil-DNA glycosylase</fullName>
        <shortName evidence="9">UDG</shortName>
        <ecNumber evidence="4 9">3.2.2.27</ecNumber>
    </recommendedName>
</protein>
<keyword evidence="6 9" id="KW-0227">DNA damage</keyword>
<name>A0ABS4FJ46_9BACL</name>
<dbReference type="PROSITE" id="PS00130">
    <property type="entry name" value="U_DNA_GLYCOSYLASE"/>
    <property type="match status" value="1"/>
</dbReference>
<dbReference type="NCBIfam" id="TIGR00628">
    <property type="entry name" value="ung"/>
    <property type="match status" value="1"/>
</dbReference>
<organism evidence="13 14">
    <name type="scientific">Paenibacillus lactis</name>
    <dbReference type="NCBI Taxonomy" id="228574"/>
    <lineage>
        <taxon>Bacteria</taxon>
        <taxon>Bacillati</taxon>
        <taxon>Bacillota</taxon>
        <taxon>Bacilli</taxon>
        <taxon>Bacillales</taxon>
        <taxon>Paenibacillaceae</taxon>
        <taxon>Paenibacillus</taxon>
    </lineage>
</organism>
<evidence type="ECO:0000259" key="12">
    <source>
        <dbReference type="SMART" id="SM00986"/>
    </source>
</evidence>
<evidence type="ECO:0000256" key="6">
    <source>
        <dbReference type="ARBA" id="ARBA00022763"/>
    </source>
</evidence>
<keyword evidence="13" id="KW-0326">Glycosidase</keyword>
<evidence type="ECO:0000256" key="1">
    <source>
        <dbReference type="ARBA" id="ARBA00001400"/>
    </source>
</evidence>